<dbReference type="AlphaFoldDB" id="A0A7I4YAA4"/>
<evidence type="ECO:0000313" key="1">
    <source>
        <dbReference type="Proteomes" id="UP000025227"/>
    </source>
</evidence>
<protein>
    <submittedName>
        <fullName evidence="2">Recep_L_domain domain-containing protein</fullName>
    </submittedName>
</protein>
<evidence type="ECO:0000313" key="2">
    <source>
        <dbReference type="WBParaSite" id="HCON_00065070-00001"/>
    </source>
</evidence>
<dbReference type="OrthoDB" id="5863612at2759"/>
<dbReference type="WBParaSite" id="HCON_00065070-00001">
    <property type="protein sequence ID" value="HCON_00065070-00001"/>
    <property type="gene ID" value="HCON_00065070"/>
</dbReference>
<dbReference type="OMA" id="IVYHETV"/>
<accession>A0A7I4YAA4</accession>
<keyword evidence="1" id="KW-1185">Reference proteome</keyword>
<organism evidence="1 2">
    <name type="scientific">Haemonchus contortus</name>
    <name type="common">Barber pole worm</name>
    <dbReference type="NCBI Taxonomy" id="6289"/>
    <lineage>
        <taxon>Eukaryota</taxon>
        <taxon>Metazoa</taxon>
        <taxon>Ecdysozoa</taxon>
        <taxon>Nematoda</taxon>
        <taxon>Chromadorea</taxon>
        <taxon>Rhabditida</taxon>
        <taxon>Rhabditina</taxon>
        <taxon>Rhabditomorpha</taxon>
        <taxon>Strongyloidea</taxon>
        <taxon>Trichostrongylidae</taxon>
        <taxon>Haemonchus</taxon>
    </lineage>
</organism>
<name>A0A7I4YAA4_HAECO</name>
<reference evidence="2" key="1">
    <citation type="submission" date="2020-12" db="UniProtKB">
        <authorList>
            <consortium name="WormBaseParasite"/>
        </authorList>
    </citation>
    <scope>IDENTIFICATION</scope>
    <source>
        <strain evidence="2">MHco3</strain>
    </source>
</reference>
<proteinExistence type="predicted"/>
<dbReference type="SUPFAM" id="SSF52058">
    <property type="entry name" value="L domain-like"/>
    <property type="match status" value="1"/>
</dbReference>
<sequence>MEFMQSWQACNNRHRQSLLGEHYVPIVREQLMHRKRNYQRKSTTSSGNNAAIPWMVLQLRSDALCTRLRPRRPKLHSAAAHDGVCRKTDHNTKPRHHNCRLLHGDSALTSLRCPYLKEIVSCQPGRPALQIVNNPHLTIVEIPTTTVVPVNEKVIIIDRNAQLSPVIIKQLRLICPLCDIQNDYSTCSELDVIGDVELFVKKCAGQPIITFKTGVEQQLILTEEQITRLFENAVEVQMCLAVKMSSIQQLVFPKLMQWRSCAPGKNALAVVNNPQLEILSFPACTNPRCIENIVVEGNPYLPTEQINVIHGFCINCHLEYYAPACGLGNRTFTPQQLVRACAGKHVIVPPANSPGIIIYSKDVTEVELNRFCSNAVYMQACIVMEGSPFTSLQCPYLEKIVPCQPGRAVFEITGNNALSEVVISKTVIFPEGEKVVTVTGNPLLSPSTITQLKGICPYCDISDVYSKCRWVQTFGSVEEIVEECAGQPIIMGGLEFTL</sequence>
<dbReference type="Proteomes" id="UP000025227">
    <property type="component" value="Unplaced"/>
</dbReference>